<dbReference type="Gene3D" id="3.40.50.2300">
    <property type="match status" value="2"/>
</dbReference>
<sequence>MIHTRPTLSQISKALDLSISTISKSLSDSPEISISTKQKVQEFARKCNYRPNSFAASLRRGYTKNIGLIIPSVLNPFYAKVLVGIEKHLDENGYKLFTSISNESAEKESHYLRFLGSGYVDGVIICVSKETAITNKYQHINTLIAEGTPLVLFDRISNLKKCDSVIIDDYKASFKATEHLIINKKCKKPIMVSLIHQLEHGKLRANGFIDALKKHNIPTKNSIITAATIEELSSKIKLALQKNKADGIYGANDLALEQAMTIGNRLQTNKIAYTGFCNNSKTGWNTALKIINQNAEKMGKEAAKLVLERIKTTNNKEFYTRTITAEFV</sequence>
<keyword evidence="2" id="KW-0238">DNA-binding</keyword>
<proteinExistence type="predicted"/>
<dbReference type="Proteomes" id="UP000019275">
    <property type="component" value="Unassembled WGS sequence"/>
</dbReference>
<gene>
    <name evidence="5" type="ORF">KLA_08331</name>
</gene>
<dbReference type="Pfam" id="PF00532">
    <property type="entry name" value="Peripla_BP_1"/>
    <property type="match status" value="1"/>
</dbReference>
<comment type="caution">
    <text evidence="5">The sequence shown here is derived from an EMBL/GenBank/DDBJ whole genome shotgun (WGS) entry which is preliminary data.</text>
</comment>
<evidence type="ECO:0000256" key="2">
    <source>
        <dbReference type="ARBA" id="ARBA00023125"/>
    </source>
</evidence>
<organism evidence="5 6">
    <name type="scientific">Cellulophaga geojensis KL-A</name>
    <dbReference type="NCBI Taxonomy" id="1328323"/>
    <lineage>
        <taxon>Bacteria</taxon>
        <taxon>Pseudomonadati</taxon>
        <taxon>Bacteroidota</taxon>
        <taxon>Flavobacteriia</taxon>
        <taxon>Flavobacteriales</taxon>
        <taxon>Flavobacteriaceae</taxon>
        <taxon>Cellulophaga</taxon>
    </lineage>
</organism>
<dbReference type="PROSITE" id="PS50932">
    <property type="entry name" value="HTH_LACI_2"/>
    <property type="match status" value="1"/>
</dbReference>
<dbReference type="InterPro" id="IPR010982">
    <property type="entry name" value="Lambda_DNA-bd_dom_sf"/>
</dbReference>
<feature type="domain" description="HTH lacI-type" evidence="4">
    <location>
        <begin position="6"/>
        <end position="60"/>
    </location>
</feature>
<keyword evidence="6" id="KW-1185">Reference proteome</keyword>
<keyword evidence="1" id="KW-0805">Transcription regulation</keyword>
<evidence type="ECO:0000313" key="5">
    <source>
        <dbReference type="EMBL" id="EWH13792.1"/>
    </source>
</evidence>
<evidence type="ECO:0000256" key="3">
    <source>
        <dbReference type="ARBA" id="ARBA00023163"/>
    </source>
</evidence>
<dbReference type="InterPro" id="IPR001761">
    <property type="entry name" value="Peripla_BP/Lac1_sug-bd_dom"/>
</dbReference>
<accession>A0ABN0RPJ5</accession>
<dbReference type="SUPFAM" id="SSF47413">
    <property type="entry name" value="lambda repressor-like DNA-binding domains"/>
    <property type="match status" value="1"/>
</dbReference>
<dbReference type="EMBL" id="ARZX01000008">
    <property type="protein sequence ID" value="EWH13792.1"/>
    <property type="molecule type" value="Genomic_DNA"/>
</dbReference>
<evidence type="ECO:0000313" key="6">
    <source>
        <dbReference type="Proteomes" id="UP000019275"/>
    </source>
</evidence>
<dbReference type="PANTHER" id="PTHR30146">
    <property type="entry name" value="LACI-RELATED TRANSCRIPTIONAL REPRESSOR"/>
    <property type="match status" value="1"/>
</dbReference>
<dbReference type="CDD" id="cd06267">
    <property type="entry name" value="PBP1_LacI_sugar_binding-like"/>
    <property type="match status" value="1"/>
</dbReference>
<dbReference type="InterPro" id="IPR028082">
    <property type="entry name" value="Peripla_BP_I"/>
</dbReference>
<dbReference type="RefSeq" id="WP_013621917.1">
    <property type="nucleotide sequence ID" value="NZ_ARZX01000008.1"/>
</dbReference>
<protein>
    <submittedName>
        <fullName evidence="5">LacI family transcriptional regulator</fullName>
    </submittedName>
</protein>
<dbReference type="Gene3D" id="1.10.260.40">
    <property type="entry name" value="lambda repressor-like DNA-binding domains"/>
    <property type="match status" value="1"/>
</dbReference>
<dbReference type="SMART" id="SM00354">
    <property type="entry name" value="HTH_LACI"/>
    <property type="match status" value="1"/>
</dbReference>
<name>A0ABN0RPJ5_9FLAO</name>
<dbReference type="PANTHER" id="PTHR30146:SF109">
    <property type="entry name" value="HTH-TYPE TRANSCRIPTIONAL REGULATOR GALS"/>
    <property type="match status" value="1"/>
</dbReference>
<dbReference type="SUPFAM" id="SSF53822">
    <property type="entry name" value="Periplasmic binding protein-like I"/>
    <property type="match status" value="1"/>
</dbReference>
<evidence type="ECO:0000256" key="1">
    <source>
        <dbReference type="ARBA" id="ARBA00023015"/>
    </source>
</evidence>
<dbReference type="InterPro" id="IPR000843">
    <property type="entry name" value="HTH_LacI"/>
</dbReference>
<reference evidence="5 6" key="1">
    <citation type="journal article" date="2014" name="Genome Announc.">
        <title>Draft Genome Sequence of the Carrageenan-Degrading Bacterium Cellulophaga sp. Strain KL-A, Isolated from Decaying Marine Algae.</title>
        <authorList>
            <person name="Shan D."/>
            <person name="Ying J."/>
            <person name="Li X."/>
            <person name="Gao Z."/>
            <person name="Wei G."/>
            <person name="Shao Z."/>
        </authorList>
    </citation>
    <scope>NUCLEOTIDE SEQUENCE [LARGE SCALE GENOMIC DNA]</scope>
    <source>
        <strain evidence="5 6">KL-A</strain>
    </source>
</reference>
<keyword evidence="3" id="KW-0804">Transcription</keyword>
<evidence type="ECO:0000259" key="4">
    <source>
        <dbReference type="PROSITE" id="PS50932"/>
    </source>
</evidence>